<feature type="repeat" description="WD" evidence="3">
    <location>
        <begin position="1153"/>
        <end position="1194"/>
    </location>
</feature>
<evidence type="ECO:0000313" key="5">
    <source>
        <dbReference type="EMBL" id="KIM77302.1"/>
    </source>
</evidence>
<reference evidence="6" key="2">
    <citation type="submission" date="2015-01" db="EMBL/GenBank/DDBJ databases">
        <title>Evolutionary Origins and Diversification of the Mycorrhizal Mutualists.</title>
        <authorList>
            <consortium name="DOE Joint Genome Institute"/>
            <consortium name="Mycorrhizal Genomics Consortium"/>
            <person name="Kohler A."/>
            <person name="Kuo A."/>
            <person name="Nagy L.G."/>
            <person name="Floudas D."/>
            <person name="Copeland A."/>
            <person name="Barry K.W."/>
            <person name="Cichocki N."/>
            <person name="Veneault-Fourrey C."/>
            <person name="LaButti K."/>
            <person name="Lindquist E.A."/>
            <person name="Lipzen A."/>
            <person name="Lundell T."/>
            <person name="Morin E."/>
            <person name="Murat C."/>
            <person name="Riley R."/>
            <person name="Ohm R."/>
            <person name="Sun H."/>
            <person name="Tunlid A."/>
            <person name="Henrissat B."/>
            <person name="Grigoriev I.V."/>
            <person name="Hibbett D.S."/>
            <person name="Martin F."/>
        </authorList>
    </citation>
    <scope>NUCLEOTIDE SEQUENCE [LARGE SCALE GENOMIC DNA]</scope>
    <source>
        <strain evidence="6">F 1598</strain>
    </source>
</reference>
<keyword evidence="6" id="KW-1185">Reference proteome</keyword>
<feature type="repeat" description="WD" evidence="3">
    <location>
        <begin position="738"/>
        <end position="772"/>
    </location>
</feature>
<reference evidence="5 6" key="1">
    <citation type="submission" date="2014-04" db="EMBL/GenBank/DDBJ databases">
        <authorList>
            <consortium name="DOE Joint Genome Institute"/>
            <person name="Kuo A."/>
            <person name="Tarkka M."/>
            <person name="Buscot F."/>
            <person name="Kohler A."/>
            <person name="Nagy L.G."/>
            <person name="Floudas D."/>
            <person name="Copeland A."/>
            <person name="Barry K.W."/>
            <person name="Cichocki N."/>
            <person name="Veneault-Fourrey C."/>
            <person name="LaButti K."/>
            <person name="Lindquist E.A."/>
            <person name="Lipzen A."/>
            <person name="Lundell T."/>
            <person name="Morin E."/>
            <person name="Murat C."/>
            <person name="Sun H."/>
            <person name="Tunlid A."/>
            <person name="Henrissat B."/>
            <person name="Grigoriev I.V."/>
            <person name="Hibbett D.S."/>
            <person name="Martin F."/>
            <person name="Nordberg H.P."/>
            <person name="Cantor M.N."/>
            <person name="Hua S.X."/>
        </authorList>
    </citation>
    <scope>NUCLEOTIDE SEQUENCE [LARGE SCALE GENOMIC DNA]</scope>
    <source>
        <strain evidence="5 6">F 1598</strain>
    </source>
</reference>
<dbReference type="Gene3D" id="2.130.10.10">
    <property type="entry name" value="YVTN repeat-like/Quinoprotein amine dehydrogenase"/>
    <property type="match status" value="4"/>
</dbReference>
<evidence type="ECO:0000256" key="2">
    <source>
        <dbReference type="ARBA" id="ARBA00022737"/>
    </source>
</evidence>
<dbReference type="InterPro" id="IPR056884">
    <property type="entry name" value="NPHP3-like_N"/>
</dbReference>
<evidence type="ECO:0000259" key="4">
    <source>
        <dbReference type="Pfam" id="PF24883"/>
    </source>
</evidence>
<dbReference type="InterPro" id="IPR019775">
    <property type="entry name" value="WD40_repeat_CS"/>
</dbReference>
<feature type="repeat" description="WD" evidence="3">
    <location>
        <begin position="1027"/>
        <end position="1068"/>
    </location>
</feature>
<evidence type="ECO:0000256" key="1">
    <source>
        <dbReference type="ARBA" id="ARBA00022574"/>
    </source>
</evidence>
<feature type="repeat" description="WD" evidence="3">
    <location>
        <begin position="902"/>
        <end position="943"/>
    </location>
</feature>
<feature type="domain" description="Nephrocystin 3-like N-terminal" evidence="4">
    <location>
        <begin position="182"/>
        <end position="332"/>
    </location>
</feature>
<organism evidence="5 6">
    <name type="scientific">Piloderma croceum (strain F 1598)</name>
    <dbReference type="NCBI Taxonomy" id="765440"/>
    <lineage>
        <taxon>Eukaryota</taxon>
        <taxon>Fungi</taxon>
        <taxon>Dikarya</taxon>
        <taxon>Basidiomycota</taxon>
        <taxon>Agaricomycotina</taxon>
        <taxon>Agaricomycetes</taxon>
        <taxon>Agaricomycetidae</taxon>
        <taxon>Atheliales</taxon>
        <taxon>Atheliaceae</taxon>
        <taxon>Piloderma</taxon>
    </lineage>
</organism>
<name>A0A0C3BIW6_PILCF</name>
<feature type="repeat" description="WD" evidence="3">
    <location>
        <begin position="773"/>
        <end position="814"/>
    </location>
</feature>
<dbReference type="PANTHER" id="PTHR19879">
    <property type="entry name" value="TRANSCRIPTION INITIATION FACTOR TFIID"/>
    <property type="match status" value="1"/>
</dbReference>
<keyword evidence="2" id="KW-0677">Repeat</keyword>
<dbReference type="SUPFAM" id="SSF50978">
    <property type="entry name" value="WD40 repeat-like"/>
    <property type="match status" value="2"/>
</dbReference>
<dbReference type="PROSITE" id="PS00678">
    <property type="entry name" value="WD_REPEATS_1"/>
    <property type="match status" value="4"/>
</dbReference>
<dbReference type="InterPro" id="IPR001680">
    <property type="entry name" value="WD40_rpt"/>
</dbReference>
<dbReference type="PROSITE" id="PS50082">
    <property type="entry name" value="WD_REPEATS_2"/>
    <property type="match status" value="11"/>
</dbReference>
<feature type="repeat" description="WD" evidence="3">
    <location>
        <begin position="1069"/>
        <end position="1110"/>
    </location>
</feature>
<dbReference type="InterPro" id="IPR036322">
    <property type="entry name" value="WD40_repeat_dom_sf"/>
</dbReference>
<dbReference type="Gene3D" id="3.40.50.300">
    <property type="entry name" value="P-loop containing nucleotide triphosphate hydrolases"/>
    <property type="match status" value="1"/>
</dbReference>
<dbReference type="InterPro" id="IPR027417">
    <property type="entry name" value="P-loop_NTPase"/>
</dbReference>
<dbReference type="EMBL" id="KN833026">
    <property type="protein sequence ID" value="KIM77302.1"/>
    <property type="molecule type" value="Genomic_DNA"/>
</dbReference>
<dbReference type="Proteomes" id="UP000054166">
    <property type="component" value="Unassembled WGS sequence"/>
</dbReference>
<protein>
    <recommendedName>
        <fullName evidence="4">Nephrocystin 3-like N-terminal domain-containing protein</fullName>
    </recommendedName>
</protein>
<dbReference type="STRING" id="765440.A0A0C3BIW6"/>
<dbReference type="PROSITE" id="PS50231">
    <property type="entry name" value="RICIN_B_LECTIN"/>
    <property type="match status" value="1"/>
</dbReference>
<proteinExistence type="predicted"/>
<evidence type="ECO:0000313" key="6">
    <source>
        <dbReference type="Proteomes" id="UP000054166"/>
    </source>
</evidence>
<feature type="repeat" description="WD" evidence="3">
    <location>
        <begin position="944"/>
        <end position="985"/>
    </location>
</feature>
<dbReference type="SMART" id="SM00320">
    <property type="entry name" value="WD40"/>
    <property type="match status" value="12"/>
</dbReference>
<feature type="repeat" description="WD" evidence="3">
    <location>
        <begin position="986"/>
        <end position="1027"/>
    </location>
</feature>
<dbReference type="PRINTS" id="PR00320">
    <property type="entry name" value="GPROTEINBRPT"/>
</dbReference>
<dbReference type="InterPro" id="IPR020472">
    <property type="entry name" value="WD40_PAC1"/>
</dbReference>
<dbReference type="Pfam" id="PF00400">
    <property type="entry name" value="WD40"/>
    <property type="match status" value="12"/>
</dbReference>
<evidence type="ECO:0000256" key="3">
    <source>
        <dbReference type="PROSITE-ProRule" id="PRU00221"/>
    </source>
</evidence>
<gene>
    <name evidence="5" type="ORF">PILCRDRAFT_622394</name>
</gene>
<keyword evidence="1 3" id="KW-0853">WD repeat</keyword>
<feature type="repeat" description="WD" evidence="3">
    <location>
        <begin position="1201"/>
        <end position="1235"/>
    </location>
</feature>
<dbReference type="HOGENOM" id="CLU_000288_6_3_1"/>
<dbReference type="PROSITE" id="PS50294">
    <property type="entry name" value="WD_REPEATS_REGION"/>
    <property type="match status" value="8"/>
</dbReference>
<feature type="repeat" description="WD" evidence="3">
    <location>
        <begin position="860"/>
        <end position="901"/>
    </location>
</feature>
<dbReference type="InParanoid" id="A0A0C3BIW6"/>
<feature type="repeat" description="WD" evidence="3">
    <location>
        <begin position="1111"/>
        <end position="1152"/>
    </location>
</feature>
<accession>A0A0C3BIW6</accession>
<dbReference type="SUPFAM" id="SSF52540">
    <property type="entry name" value="P-loop containing nucleoside triphosphate hydrolases"/>
    <property type="match status" value="1"/>
</dbReference>
<dbReference type="PANTHER" id="PTHR19879:SF9">
    <property type="entry name" value="TRANSCRIPTION INITIATION FACTOR TFIID SUBUNIT 5"/>
    <property type="match status" value="1"/>
</dbReference>
<sequence>MAECGRRGIVCQLHSGTDGDTGEGNQQECITIPVDARPHSTSIADIGSQSRLKRLAKFEIDARAIADEIAAVTWSIRSFTVETMLAIEFSLDDARIHAKESATRIEDKVDDVQRGIQDIKIGQHILARVIPHAVTARFDCNSKLQPCLEGTRQDVLHKIHQWIDHDTASPAMENVVSGAENLQSARIFWLNGPGSAGTGKTTIAYTIAKELHSQQKLGASFFCSRSRDECSNPKLIFPTIAYQLGLFYAPFGKAATAVATADPELVYSVEHIQLEKLIVKPLKALQGTIPPCVVVIDALDECQDGGATSTILASLAQYINELVPLQFLITSRPDHHVFNGFEQSPLNQVTKRLILHEIEPTVVATDIQLFLKLSLKATRQMYRLDELWPSEQEVNALVQLSSGLFIFAATAIRFIQHESYNDPQGQLARLLSAVVNLDYSTHRLLDWLYLQVLTNAYPDISTEFAGRLRLVLGSIVYLQNPLSASDIEWLLKPTIPLQTILRHLHSIVIFPSNQHESVQLIHPSFKDFLTDPTRCSNPNFLVNTKMQHSQLAQSCLSAMKILKRNICGFKPWMTHSEVENFPALLQQYIPPALQYACCHWASHFSQALLTDGLLDLLEDFCKSHLLHWVEVCSLLGELRSVLLALKTVHQSLLNINKNTSASITMMHDCQRFVQEFYPLLSVASPQIYFSTPAFTPLNINLLQIHMNDFSDAVVALHYERVPQQWQACLQTIEGHTSVCSAVFSPNDAYIASASHDHMVYIWDTISGTHQQTFQGHLGIVTCVVFSPDGMHLLSGSDDNTVKLWNVITGSLSKTWHGRNNVSSVAFSPIGDFVIAGFLDHTVQLYIPPWGNERGIHSRYFDEFEKAVTSVSVSPDTTSIAAGSIDMSICMWNAVTGRILQKFKGHSAPVTCVTFSHHGTFFASGDADGIIRVWNVKSGSQLKKLKGHSTYINSVSFSPDDTEIISASSDRTIQLWDCNSGTHYRTFAGHSNGVMSAVFSSSGTHIVSASADCTLKIWDAKSLADKRVTAKKNKIQTLCVSPNGSYVVSAMSDHTLELWNTLTGVILKVLKGHLKKVNCVTFSSNSLQLVSSSADNTLRLWSTTTGTCLHVLKGHTDNIRSAKFPANDLHLVSCSFDKTVQVWDVITGQHCHTFVGHSDHVHDVALSSSSTLAASASRDNTTRVWNLDNKTQTHVFYGNAEMYAVAFSPDDAIVASESVDQSIWLWNTLTGTNLKILKTKSVDPVYHQIHFSPDQQFIVANLFCLDTGLDHLALPASNVMNISNLQAFPKYFMKDGWIISVASQCRMCWIPQTHRGLLASTLHGVVLGTIAGEVIFLDFTQVEAYIEKHS</sequence>
<dbReference type="Pfam" id="PF24883">
    <property type="entry name" value="NPHP3_N"/>
    <property type="match status" value="1"/>
</dbReference>
<dbReference type="InterPro" id="IPR015943">
    <property type="entry name" value="WD40/YVTN_repeat-like_dom_sf"/>
</dbReference>
<dbReference type="CDD" id="cd00200">
    <property type="entry name" value="WD40"/>
    <property type="match status" value="2"/>
</dbReference>
<dbReference type="OrthoDB" id="3027122at2759"/>